<dbReference type="Gene3D" id="1.25.40.10">
    <property type="entry name" value="Tetratricopeptide repeat domain"/>
    <property type="match status" value="2"/>
</dbReference>
<accession>A0A7D5LZD4</accession>
<dbReference type="InterPro" id="IPR051685">
    <property type="entry name" value="Ycf3/AcsC/BcsC/TPR_MFPF"/>
</dbReference>
<proteinExistence type="predicted"/>
<feature type="repeat" description="TPR" evidence="3">
    <location>
        <begin position="106"/>
        <end position="139"/>
    </location>
</feature>
<keyword evidence="2 3" id="KW-0802">TPR repeat</keyword>
<keyword evidence="6" id="KW-1185">Reference proteome</keyword>
<protein>
    <submittedName>
        <fullName evidence="5">Uncharacterized protein</fullName>
    </submittedName>
</protein>
<dbReference type="OrthoDB" id="115601at2157"/>
<dbReference type="SUPFAM" id="SSF48452">
    <property type="entry name" value="TPR-like"/>
    <property type="match status" value="1"/>
</dbReference>
<dbReference type="AlphaFoldDB" id="A0A7D5LZD4"/>
<name>A0A7D5LZD4_9ARCH</name>
<dbReference type="EMBL" id="CP026993">
    <property type="protein sequence ID" value="QLH03073.1"/>
    <property type="molecule type" value="Genomic_DNA"/>
</dbReference>
<dbReference type="Proteomes" id="UP000509771">
    <property type="component" value="Chromosome"/>
</dbReference>
<dbReference type="Pfam" id="PF14559">
    <property type="entry name" value="TPR_19"/>
    <property type="match status" value="1"/>
</dbReference>
<sequence length="377" mass="43691">MKKPFGRKSKEEKKSLDESKPEEIIPKERSLVDIDYNRKKLFKKGVNLMADEKLEDAIEMFEQALRIDPDNVETLMKIGYARFHLDEHAEALKVYDKVLEIDITNPEAWNLKGLVHYEQKNYAKALDSVQKAIESDPTYGMAQYNQACFLSLLNQVPEALEALKRSIELDVKNARRSIRDKDFMNVRIEEGFKRIEEVVVLESIKQGYHTLGAIVWTTFLDKVDAETALRKLLEKGLIVQNEKRDGLSKIPIYDLADNIAEKLGKEKKGLFGITKKTLPKPVKNLKQLSQAIQSAREAIEEKDVDKTIEIFDEFIDPTKSGEQMIENFFEEHREIRLWKIRLKDRGVDYLIDNKEKMIVLFDNIEGTVTKKLRSEIS</sequence>
<dbReference type="PANTHER" id="PTHR44943">
    <property type="entry name" value="CELLULOSE SYNTHASE OPERON PROTEIN C"/>
    <property type="match status" value="1"/>
</dbReference>
<dbReference type="KEGG" id="ncl:C5F47_05680"/>
<gene>
    <name evidence="5" type="ORF">C5F47_05680</name>
</gene>
<feature type="region of interest" description="Disordered" evidence="4">
    <location>
        <begin position="1"/>
        <end position="22"/>
    </location>
</feature>
<dbReference type="NCBIfam" id="NF047558">
    <property type="entry name" value="TPR_END_plus"/>
    <property type="match status" value="1"/>
</dbReference>
<dbReference type="RefSeq" id="WP_179360177.1">
    <property type="nucleotide sequence ID" value="NZ_CP026993.1"/>
</dbReference>
<feature type="repeat" description="TPR" evidence="3">
    <location>
        <begin position="72"/>
        <end position="105"/>
    </location>
</feature>
<dbReference type="SMART" id="SM00028">
    <property type="entry name" value="TPR"/>
    <property type="match status" value="4"/>
</dbReference>
<evidence type="ECO:0000256" key="2">
    <source>
        <dbReference type="ARBA" id="ARBA00022803"/>
    </source>
</evidence>
<feature type="compositionally biased region" description="Basic and acidic residues" evidence="4">
    <location>
        <begin position="8"/>
        <end position="22"/>
    </location>
</feature>
<evidence type="ECO:0000256" key="1">
    <source>
        <dbReference type="ARBA" id="ARBA00022737"/>
    </source>
</evidence>
<evidence type="ECO:0000313" key="5">
    <source>
        <dbReference type="EMBL" id="QLH03073.1"/>
    </source>
</evidence>
<evidence type="ECO:0000256" key="3">
    <source>
        <dbReference type="PROSITE-ProRule" id="PRU00339"/>
    </source>
</evidence>
<reference evidence="5 6" key="1">
    <citation type="submission" date="2018-02" db="EMBL/GenBank/DDBJ databases">
        <title>Complete genome of Nitrosopumilus cobalaminigenes HCA1.</title>
        <authorList>
            <person name="Qin W."/>
            <person name="Zheng Y."/>
            <person name="Stahl D.A."/>
        </authorList>
    </citation>
    <scope>NUCLEOTIDE SEQUENCE [LARGE SCALE GENOMIC DNA]</scope>
    <source>
        <strain evidence="5 6">HCA1</strain>
    </source>
</reference>
<dbReference type="InterPro" id="IPR011990">
    <property type="entry name" value="TPR-like_helical_dom_sf"/>
</dbReference>
<dbReference type="PROSITE" id="PS50005">
    <property type="entry name" value="TPR"/>
    <property type="match status" value="3"/>
</dbReference>
<organism evidence="5 6">
    <name type="scientific">Nitrosopumilus cobalaminigenes</name>
    <dbReference type="NCBI Taxonomy" id="1470066"/>
    <lineage>
        <taxon>Archaea</taxon>
        <taxon>Nitrososphaerota</taxon>
        <taxon>Nitrososphaeria</taxon>
        <taxon>Nitrosopumilales</taxon>
        <taxon>Nitrosopumilaceae</taxon>
        <taxon>Nitrosopumilus</taxon>
    </lineage>
</organism>
<evidence type="ECO:0000256" key="4">
    <source>
        <dbReference type="SAM" id="MobiDB-lite"/>
    </source>
</evidence>
<evidence type="ECO:0000313" key="6">
    <source>
        <dbReference type="Proteomes" id="UP000509771"/>
    </source>
</evidence>
<keyword evidence="1" id="KW-0677">Repeat</keyword>
<dbReference type="PANTHER" id="PTHR44943:SF4">
    <property type="entry name" value="TPR REPEAT-CONTAINING PROTEIN MJ0798"/>
    <property type="match status" value="1"/>
</dbReference>
<dbReference type="GeneID" id="56059516"/>
<dbReference type="InterPro" id="IPR019734">
    <property type="entry name" value="TPR_rpt"/>
</dbReference>
<feature type="repeat" description="TPR" evidence="3">
    <location>
        <begin position="38"/>
        <end position="71"/>
    </location>
</feature>